<reference evidence="3 4" key="1">
    <citation type="journal article" date="2009" name="Genome Biol.">
        <title>Community-wide analysis of microbial genome sequence signatures.</title>
        <authorList>
            <person name="Dick G.J."/>
            <person name="Andersson A.F."/>
            <person name="Baker B.J."/>
            <person name="Simmons S.L."/>
            <person name="Thomas B.C."/>
            <person name="Yelton A.P."/>
            <person name="Banfield J.F."/>
        </authorList>
    </citation>
    <scope>NUCLEOTIDE SEQUENCE [LARGE SCALE GENOMIC DNA]</scope>
    <source>
        <strain evidence="3">ARMAN-2</strain>
    </source>
</reference>
<evidence type="ECO:0000313" key="3">
    <source>
        <dbReference type="EMBL" id="EET90571.1"/>
    </source>
</evidence>
<dbReference type="PROSITE" id="PS51186">
    <property type="entry name" value="GNAT"/>
    <property type="match status" value="1"/>
</dbReference>
<feature type="domain" description="N-acetyltransferase" evidence="2">
    <location>
        <begin position="34"/>
        <end position="192"/>
    </location>
</feature>
<dbReference type="SUPFAM" id="SSF55729">
    <property type="entry name" value="Acyl-CoA N-acyltransferases (Nat)"/>
    <property type="match status" value="1"/>
</dbReference>
<dbReference type="Proteomes" id="UP000332487">
    <property type="component" value="Unassembled WGS sequence"/>
</dbReference>
<reference evidence="3 4" key="2">
    <citation type="journal article" date="2010" name="Proc. Natl. Acad. Sci. U.S.A.">
        <title>Enigmatic, ultrasmall, uncultivated Archaea.</title>
        <authorList>
            <person name="Baker B.J."/>
            <person name="Comolli L.R."/>
            <person name="Dick G.J."/>
            <person name="Hauser L.J."/>
            <person name="Hyatt D."/>
            <person name="Dill B.D."/>
            <person name="Land M.L."/>
            <person name="Verberkmoes N.C."/>
            <person name="Hettich R.L."/>
            <person name="Banfield J.F."/>
        </authorList>
    </citation>
    <scope>NUCLEOTIDE SEQUENCE [LARGE SCALE GENOMIC DNA]</scope>
    <source>
        <strain evidence="3">ARMAN-2</strain>
    </source>
</reference>
<dbReference type="InterPro" id="IPR000182">
    <property type="entry name" value="GNAT_dom"/>
</dbReference>
<dbReference type="InterPro" id="IPR016181">
    <property type="entry name" value="Acyl_CoA_acyltransferase"/>
</dbReference>
<sequence length="192" mass="22071">MHKFKQRHARRGKHKPLMGGRVSQKNDVRPKNEIKVRRATAADVKILVPFAKKEILKASHYNAAARQTYSSQVSSAYMRGILKGAGFAVLAFKRSEPVGCLWTSFDSADRSIMTFEWILVNRRYKKQGIAKLMHNFAERLAVSQGVRKIWGDSRASNYQAIALGAKLDVRRIGKLKKHWFGQDYILWEKQLR</sequence>
<protein>
    <submittedName>
        <fullName evidence="3">GCN5-related N-acetyltransferase</fullName>
    </submittedName>
</protein>
<proteinExistence type="predicted"/>
<feature type="compositionally biased region" description="Basic residues" evidence="1">
    <location>
        <begin position="1"/>
        <end position="16"/>
    </location>
</feature>
<dbReference type="Gene3D" id="3.40.630.30">
    <property type="match status" value="1"/>
</dbReference>
<evidence type="ECO:0000259" key="2">
    <source>
        <dbReference type="PROSITE" id="PS51186"/>
    </source>
</evidence>
<dbReference type="EMBL" id="GG697234">
    <property type="protein sequence ID" value="EET90571.1"/>
    <property type="molecule type" value="Genomic_DNA"/>
</dbReference>
<dbReference type="CDD" id="cd04301">
    <property type="entry name" value="NAT_SF"/>
    <property type="match status" value="1"/>
</dbReference>
<dbReference type="GO" id="GO:0016747">
    <property type="term" value="F:acyltransferase activity, transferring groups other than amino-acyl groups"/>
    <property type="evidence" value="ECO:0007669"/>
    <property type="project" value="InterPro"/>
</dbReference>
<keyword evidence="4" id="KW-1185">Reference proteome</keyword>
<name>C7DG04_MICA2</name>
<evidence type="ECO:0000256" key="1">
    <source>
        <dbReference type="SAM" id="MobiDB-lite"/>
    </source>
</evidence>
<dbReference type="AlphaFoldDB" id="C7DG04"/>
<organism evidence="3 4">
    <name type="scientific">Candidatus Micrarchaeum acidiphilum ARMAN-2</name>
    <dbReference type="NCBI Taxonomy" id="425595"/>
    <lineage>
        <taxon>Archaea</taxon>
        <taxon>Candidatus Micrarchaeota</taxon>
        <taxon>Candidatus Micrarchaeia</taxon>
        <taxon>Candidatus Micrarchaeales</taxon>
        <taxon>Candidatus Micrarchaeaceae</taxon>
        <taxon>Candidatus Micrarchaeum</taxon>
    </lineage>
</organism>
<accession>C7DG04</accession>
<evidence type="ECO:0000313" key="4">
    <source>
        <dbReference type="Proteomes" id="UP000332487"/>
    </source>
</evidence>
<dbReference type="Pfam" id="PF00583">
    <property type="entry name" value="Acetyltransf_1"/>
    <property type="match status" value="1"/>
</dbReference>
<gene>
    <name evidence="3" type="ORF">UNLARM2_0012</name>
</gene>
<feature type="region of interest" description="Disordered" evidence="1">
    <location>
        <begin position="1"/>
        <end position="29"/>
    </location>
</feature>